<dbReference type="STRING" id="3775.A0A1Q3B5W0"/>
<feature type="region of interest" description="Disordered" evidence="1">
    <location>
        <begin position="447"/>
        <end position="475"/>
    </location>
</feature>
<evidence type="ECO:0000259" key="2">
    <source>
        <dbReference type="Pfam" id="PF25999"/>
    </source>
</evidence>
<dbReference type="InParanoid" id="A0A1Q3B5W0"/>
<organism evidence="3 4">
    <name type="scientific">Cephalotus follicularis</name>
    <name type="common">Albany pitcher plant</name>
    <dbReference type="NCBI Taxonomy" id="3775"/>
    <lineage>
        <taxon>Eukaryota</taxon>
        <taxon>Viridiplantae</taxon>
        <taxon>Streptophyta</taxon>
        <taxon>Embryophyta</taxon>
        <taxon>Tracheophyta</taxon>
        <taxon>Spermatophyta</taxon>
        <taxon>Magnoliopsida</taxon>
        <taxon>eudicotyledons</taxon>
        <taxon>Gunneridae</taxon>
        <taxon>Pentapetalae</taxon>
        <taxon>rosids</taxon>
        <taxon>fabids</taxon>
        <taxon>Oxalidales</taxon>
        <taxon>Cephalotaceae</taxon>
        <taxon>Cephalotus</taxon>
    </lineage>
</organism>
<dbReference type="PANTHER" id="PTHR35701">
    <property type="entry name" value="OS11G0148400 PROTEIN"/>
    <property type="match status" value="1"/>
</dbReference>
<keyword evidence="4" id="KW-1185">Reference proteome</keyword>
<dbReference type="PANTHER" id="PTHR35701:SF1">
    <property type="entry name" value="OS11G0148400 PROTEIN"/>
    <property type="match status" value="1"/>
</dbReference>
<protein>
    <recommendedName>
        <fullName evidence="2">Synergin gamma C-terminal domain-containing protein</fullName>
    </recommendedName>
</protein>
<evidence type="ECO:0000256" key="1">
    <source>
        <dbReference type="SAM" id="MobiDB-lite"/>
    </source>
</evidence>
<proteinExistence type="predicted"/>
<dbReference type="OrthoDB" id="765227at2759"/>
<accession>A0A1Q3B5W0</accession>
<feature type="compositionally biased region" description="Polar residues" evidence="1">
    <location>
        <begin position="68"/>
        <end position="84"/>
    </location>
</feature>
<dbReference type="Pfam" id="PF25999">
    <property type="entry name" value="SYNRG_C"/>
    <property type="match status" value="1"/>
</dbReference>
<feature type="region of interest" description="Disordered" evidence="1">
    <location>
        <begin position="365"/>
        <end position="418"/>
    </location>
</feature>
<dbReference type="FunCoup" id="A0A1Q3B5W0">
    <property type="interactions" value="1494"/>
</dbReference>
<sequence>MAEEYDDEGFGDFKYVTSPSLLPPNPTFHQHIINGPHSFNVEEDDDWGDFVNSSATLTRTDTFGFFTHRNNNNAHESDPTQPDSAPSRIHSNRWPKPKGALPLSIFGEAVADEDDDEDDEEEDDGAMSFSFSKYQNSGVVFNDLLANLYKQNQDSKPDNGSGSDFDVSKVDLGLNGNVSNMDKKEGNLSLNLDLDWNGFSSGTNGSRLDAKDGNLNMRGLDLDWNEFKSSRNVSNFDMDSNGNGDFVVNDDHDGWDFKVAESKTDAVKVKVENMEPALTEQLGYTSEFGRAVNGSSDLFSSSNGISQISGEWDFGFGVNPSSGINSVAYFTSKQNNMENGLKSSQVDGSVDDLKEDSWGFKDAFSDLGSKDKKNEEKSENHNGALPLSIFGDVEVETDDPMPYQDASTNKPASNLGDGNKSLLSNISINDLISNLYTQADQNASANHLKNQGHDRGASTDTAMDSNVGNGDNDLDDGTWEFRGAFSGTESEHQTSIIDFGDSLITYSTKRELNDYMDFYSKMKDELSIFAVCHLDNLKKARSNAALSGEDAKVKALDTEIQDLHNKLHDSGLFSKEVQSESCTPRNICLNELLEALKEPKFQLLESEYNLLKRFSFAEKDLKSAMELLEHATSTLKILALGSEEEQFNYVSTWFKLLTVCIQELKHGALIWKQSLEKNFHCQILSKPQGKQYIIALGEIYRVVEVLGLSAKLYKPWILSSADYKGLFALLRECSAIWTSSGLVEALHSVSDTTGLEYDGDLKALLESIECIQDLDAPAFHNYIVSGQEPKCQLSALPNKKVPGMKMVVWNGEHYFLTLVNLWSNLVSEDPPNLSRIKYGR</sequence>
<dbReference type="EMBL" id="BDDD01000298">
    <property type="protein sequence ID" value="GAV63173.1"/>
    <property type="molecule type" value="Genomic_DNA"/>
</dbReference>
<feature type="region of interest" description="Disordered" evidence="1">
    <location>
        <begin position="68"/>
        <end position="100"/>
    </location>
</feature>
<evidence type="ECO:0000313" key="3">
    <source>
        <dbReference type="EMBL" id="GAV63173.1"/>
    </source>
</evidence>
<evidence type="ECO:0000313" key="4">
    <source>
        <dbReference type="Proteomes" id="UP000187406"/>
    </source>
</evidence>
<dbReference type="Proteomes" id="UP000187406">
    <property type="component" value="Unassembled WGS sequence"/>
</dbReference>
<feature type="domain" description="Synergin gamma C-terminal" evidence="2">
    <location>
        <begin position="642"/>
        <end position="833"/>
    </location>
</feature>
<comment type="caution">
    <text evidence="3">The sequence shown here is derived from an EMBL/GenBank/DDBJ whole genome shotgun (WGS) entry which is preliminary data.</text>
</comment>
<reference evidence="4" key="1">
    <citation type="submission" date="2016-04" db="EMBL/GenBank/DDBJ databases">
        <title>Cephalotus genome sequencing.</title>
        <authorList>
            <person name="Fukushima K."/>
            <person name="Hasebe M."/>
            <person name="Fang X."/>
        </authorList>
    </citation>
    <scope>NUCLEOTIDE SEQUENCE [LARGE SCALE GENOMIC DNA]</scope>
    <source>
        <strain evidence="4">cv. St1</strain>
    </source>
</reference>
<feature type="compositionally biased region" description="Basic and acidic residues" evidence="1">
    <location>
        <begin position="368"/>
        <end position="380"/>
    </location>
</feature>
<dbReference type="AlphaFoldDB" id="A0A1Q3B5W0"/>
<gene>
    <name evidence="3" type="ORF">CFOL_v3_06693</name>
</gene>
<name>A0A1Q3B5W0_CEPFO</name>
<dbReference type="InterPro" id="IPR059024">
    <property type="entry name" value="SYNRG_C"/>
</dbReference>